<keyword evidence="2" id="KW-1185">Reference proteome</keyword>
<evidence type="ECO:0000313" key="2">
    <source>
        <dbReference type="Proteomes" id="UP001156690"/>
    </source>
</evidence>
<gene>
    <name evidence="1" type="ORF">GCM10007932_13890</name>
</gene>
<accession>A0AAV5NNZ0</accession>
<evidence type="ECO:0000313" key="1">
    <source>
        <dbReference type="EMBL" id="GLQ72029.1"/>
    </source>
</evidence>
<proteinExistence type="predicted"/>
<dbReference type="Proteomes" id="UP001156690">
    <property type="component" value="Unassembled WGS sequence"/>
</dbReference>
<dbReference type="AlphaFoldDB" id="A0AAV5NNZ0"/>
<organism evidence="1 2">
    <name type="scientific">Vibrio penaeicida</name>
    <dbReference type="NCBI Taxonomy" id="104609"/>
    <lineage>
        <taxon>Bacteria</taxon>
        <taxon>Pseudomonadati</taxon>
        <taxon>Pseudomonadota</taxon>
        <taxon>Gammaproteobacteria</taxon>
        <taxon>Vibrionales</taxon>
        <taxon>Vibrionaceae</taxon>
        <taxon>Vibrio</taxon>
    </lineage>
</organism>
<protein>
    <recommendedName>
        <fullName evidence="3">AlpA family phage regulatory protein</fullName>
    </recommendedName>
</protein>
<name>A0AAV5NNZ0_9VIBR</name>
<evidence type="ECO:0008006" key="3">
    <source>
        <dbReference type="Google" id="ProtNLM"/>
    </source>
</evidence>
<reference evidence="2" key="1">
    <citation type="journal article" date="2019" name="Int. J. Syst. Evol. Microbiol.">
        <title>The Global Catalogue of Microorganisms (GCM) 10K type strain sequencing project: providing services to taxonomists for standard genome sequencing and annotation.</title>
        <authorList>
            <consortium name="The Broad Institute Genomics Platform"/>
            <consortium name="The Broad Institute Genome Sequencing Center for Infectious Disease"/>
            <person name="Wu L."/>
            <person name="Ma J."/>
        </authorList>
    </citation>
    <scope>NUCLEOTIDE SEQUENCE [LARGE SCALE GENOMIC DNA]</scope>
    <source>
        <strain evidence="2">NBRC 15640</strain>
    </source>
</reference>
<comment type="caution">
    <text evidence="1">The sequence shown here is derived from an EMBL/GenBank/DDBJ whole genome shotgun (WGS) entry which is preliminary data.</text>
</comment>
<sequence>MNNSPKILPRKYLTTEDILDRFAPLSVTTLWRWREYKGFPAPVIEGRPNRYLAWQVEEWENSLLSRDTSEDSDSKTSLNRV</sequence>
<dbReference type="EMBL" id="BSNX01000011">
    <property type="protein sequence ID" value="GLQ72029.1"/>
    <property type="molecule type" value="Genomic_DNA"/>
</dbReference>